<dbReference type="InterPro" id="IPR024414">
    <property type="entry name" value="Uncharacterised_PrgI"/>
</dbReference>
<keyword evidence="1" id="KW-0812">Transmembrane</keyword>
<gene>
    <name evidence="2" type="ORF">COX64_00385</name>
</gene>
<name>A0A2M7W397_9BACT</name>
<dbReference type="EMBL" id="PFQB01000009">
    <property type="protein sequence ID" value="PJA15759.1"/>
    <property type="molecule type" value="Genomic_DNA"/>
</dbReference>
<feature type="transmembrane region" description="Helical" evidence="1">
    <location>
        <begin position="21"/>
        <end position="40"/>
    </location>
</feature>
<keyword evidence="1" id="KW-0472">Membrane</keyword>
<organism evidence="2 3">
    <name type="scientific">Candidatus Dojkabacteria bacterium CG_4_10_14_0_2_um_filter_Dojkabacteria_WS6_41_15</name>
    <dbReference type="NCBI Taxonomy" id="2014249"/>
    <lineage>
        <taxon>Bacteria</taxon>
        <taxon>Candidatus Dojkabacteria</taxon>
    </lineage>
</organism>
<protein>
    <submittedName>
        <fullName evidence="2">Uncharacterized protein</fullName>
    </submittedName>
</protein>
<evidence type="ECO:0000256" key="1">
    <source>
        <dbReference type="SAM" id="Phobius"/>
    </source>
</evidence>
<keyword evidence="1" id="KW-1133">Transmembrane helix</keyword>
<dbReference type="Proteomes" id="UP000228952">
    <property type="component" value="Unassembled WGS sequence"/>
</dbReference>
<dbReference type="AlphaFoldDB" id="A0A2M7W397"/>
<evidence type="ECO:0000313" key="3">
    <source>
        <dbReference type="Proteomes" id="UP000228952"/>
    </source>
</evidence>
<dbReference type="Pfam" id="PF12666">
    <property type="entry name" value="PrgI"/>
    <property type="match status" value="1"/>
</dbReference>
<evidence type="ECO:0000313" key="2">
    <source>
        <dbReference type="EMBL" id="PJA15759.1"/>
    </source>
</evidence>
<proteinExistence type="predicted"/>
<comment type="caution">
    <text evidence="2">The sequence shown here is derived from an EMBL/GenBank/DDBJ whole genome shotgun (WGS) entry which is preliminary data.</text>
</comment>
<sequence length="265" mass="29785">MYEHAIPQNIMEYEFKLFAGLTLKQFIYVAVSGGLSFALYELNRLGAFPAFFAWLTIPTVMLVGITLGLGSYNKRTMEDWLTSYTRASNIILRRVWKKGTAAVKYENFFTTKPESFPIYLTHYLLTRDEAKLLIDQSNASQNPGVVFQNTIPDPTISETILITPESVHDYADTGTNNLSVANTVAFILRESELPLEGVVAYFKDANSSVVGSLRSNKDGIIYFDRPFHNGEYEVEFQSPEADTFPKIKISLQGTTYPLINISPTS</sequence>
<feature type="transmembrane region" description="Helical" evidence="1">
    <location>
        <begin position="46"/>
        <end position="69"/>
    </location>
</feature>
<accession>A0A2M7W397</accession>
<reference evidence="3" key="1">
    <citation type="submission" date="2017-09" db="EMBL/GenBank/DDBJ databases">
        <title>Depth-based differentiation of microbial function through sediment-hosted aquifers and enrichment of novel symbionts in the deep terrestrial subsurface.</title>
        <authorList>
            <person name="Probst A.J."/>
            <person name="Ladd B."/>
            <person name="Jarett J.K."/>
            <person name="Geller-Mcgrath D.E."/>
            <person name="Sieber C.M.K."/>
            <person name="Emerson J.B."/>
            <person name="Anantharaman K."/>
            <person name="Thomas B.C."/>
            <person name="Malmstrom R."/>
            <person name="Stieglmeier M."/>
            <person name="Klingl A."/>
            <person name="Woyke T."/>
            <person name="Ryan C.M."/>
            <person name="Banfield J.F."/>
        </authorList>
    </citation>
    <scope>NUCLEOTIDE SEQUENCE [LARGE SCALE GENOMIC DNA]</scope>
</reference>